<evidence type="ECO:0000256" key="7">
    <source>
        <dbReference type="HAMAP-Rule" id="MF_00159"/>
    </source>
</evidence>
<dbReference type="GO" id="GO:0141197">
    <property type="term" value="F:4-hydroxy-3-methylbut-2-enyl-diphosphate synthase activity (flavodoxin)"/>
    <property type="evidence" value="ECO:0007669"/>
    <property type="project" value="UniProtKB-EC"/>
</dbReference>
<evidence type="ECO:0000256" key="6">
    <source>
        <dbReference type="ARBA" id="ARBA00023229"/>
    </source>
</evidence>
<comment type="function">
    <text evidence="7">Converts 2C-methyl-D-erythritol 2,4-cyclodiphosphate (ME-2,4cPP) into 1-hydroxy-2-methyl-2-(E)-butenyl 4-diphosphate.</text>
</comment>
<dbReference type="InterPro" id="IPR017178">
    <property type="entry name" value="IspG_atypical"/>
</dbReference>
<organism evidence="10 11">
    <name type="scientific">Candidatus [Bacteroides] periocalifornicus</name>
    <dbReference type="NCBI Taxonomy" id="1702214"/>
    <lineage>
        <taxon>Bacteria</taxon>
        <taxon>Pseudomonadati</taxon>
        <taxon>Bacteroidota</taxon>
    </lineage>
</organism>
<dbReference type="Gene3D" id="3.20.20.20">
    <property type="entry name" value="Dihydropteroate synthase-like"/>
    <property type="match status" value="1"/>
</dbReference>
<evidence type="ECO:0000256" key="2">
    <source>
        <dbReference type="ARBA" id="ARBA00022723"/>
    </source>
</evidence>
<keyword evidence="1 7" id="KW-0004">4Fe-4S</keyword>
<evidence type="ECO:0000256" key="1">
    <source>
        <dbReference type="ARBA" id="ARBA00022485"/>
    </source>
</evidence>
<dbReference type="GO" id="GO:0051539">
    <property type="term" value="F:4 iron, 4 sulfur cluster binding"/>
    <property type="evidence" value="ECO:0007669"/>
    <property type="project" value="UniProtKB-UniRule"/>
</dbReference>
<feature type="binding site" evidence="7">
    <location>
        <position position="560"/>
    </location>
    <ligand>
        <name>[4Fe-4S] cluster</name>
        <dbReference type="ChEBI" id="CHEBI:49883"/>
    </ligand>
</feature>
<evidence type="ECO:0000259" key="9">
    <source>
        <dbReference type="Pfam" id="PF26540"/>
    </source>
</evidence>
<dbReference type="InterPro" id="IPR011005">
    <property type="entry name" value="Dihydropteroate_synth-like_sf"/>
</dbReference>
<dbReference type="GO" id="GO:0019288">
    <property type="term" value="P:isopentenyl diphosphate biosynthetic process, methylerythritol 4-phosphate pathway"/>
    <property type="evidence" value="ECO:0007669"/>
    <property type="project" value="UniProtKB-UniRule"/>
</dbReference>
<name>A0A0Q4AZJ0_9BACT</name>
<protein>
    <recommendedName>
        <fullName evidence="7">4-hydroxy-3-methylbut-2-en-1-yl diphosphate synthase (flavodoxin)</fullName>
        <ecNumber evidence="7">1.17.7.3</ecNumber>
    </recommendedName>
    <alternativeName>
        <fullName evidence="7">1-hydroxy-2-methyl-2-(E)-butenyl 4-diphosphate synthase</fullName>
    </alternativeName>
</protein>
<dbReference type="GO" id="GO:0016114">
    <property type="term" value="P:terpenoid biosynthetic process"/>
    <property type="evidence" value="ECO:0007669"/>
    <property type="project" value="InterPro"/>
</dbReference>
<evidence type="ECO:0000313" key="10">
    <source>
        <dbReference type="EMBL" id="KQM09566.1"/>
    </source>
</evidence>
<dbReference type="EC" id="1.17.7.3" evidence="7"/>
<dbReference type="PANTHER" id="PTHR30454">
    <property type="entry name" value="4-HYDROXY-3-METHYLBUT-2-EN-1-YL DIPHOSPHATE SYNTHASE"/>
    <property type="match status" value="1"/>
</dbReference>
<dbReference type="STRING" id="1702214.AL399_01120"/>
<comment type="catalytic activity">
    <reaction evidence="7">
        <text>(2E)-4-hydroxy-3-methylbut-2-enyl diphosphate + oxidized [flavodoxin] + H2O + 2 H(+) = 2-C-methyl-D-erythritol 2,4-cyclic diphosphate + reduced [flavodoxin]</text>
        <dbReference type="Rhea" id="RHEA:43604"/>
        <dbReference type="Rhea" id="RHEA-COMP:10622"/>
        <dbReference type="Rhea" id="RHEA-COMP:10623"/>
        <dbReference type="ChEBI" id="CHEBI:15377"/>
        <dbReference type="ChEBI" id="CHEBI:15378"/>
        <dbReference type="ChEBI" id="CHEBI:57618"/>
        <dbReference type="ChEBI" id="CHEBI:58210"/>
        <dbReference type="ChEBI" id="CHEBI:58483"/>
        <dbReference type="ChEBI" id="CHEBI:128753"/>
        <dbReference type="EC" id="1.17.7.3"/>
    </reaction>
</comment>
<dbReference type="Gene3D" id="3.30.413.10">
    <property type="entry name" value="Sulfite Reductase Hemoprotein, domain 1"/>
    <property type="match status" value="1"/>
</dbReference>
<keyword evidence="6 7" id="KW-0414">Isoprene biosynthesis</keyword>
<keyword evidence="2 7" id="KW-0479">Metal-binding</keyword>
<comment type="cofactor">
    <cofactor evidence="7">
        <name>[4Fe-4S] cluster</name>
        <dbReference type="ChEBI" id="CHEBI:49883"/>
    </cofactor>
    <text evidence="7">Binds 1 [4Fe-4S] cluster.</text>
</comment>
<evidence type="ECO:0000259" key="8">
    <source>
        <dbReference type="Pfam" id="PF04551"/>
    </source>
</evidence>
<dbReference type="PANTHER" id="PTHR30454:SF0">
    <property type="entry name" value="4-HYDROXY-3-METHYLBUT-2-EN-1-YL DIPHOSPHATE SYNTHASE (FERREDOXIN), CHLOROPLASTIC"/>
    <property type="match status" value="1"/>
</dbReference>
<comment type="pathway">
    <text evidence="7">Isoprenoid biosynthesis; isopentenyl diphosphate biosynthesis via DXP pathway; isopentenyl diphosphate from 1-deoxy-D-xylulose 5-phosphate: step 5/6.</text>
</comment>
<dbReference type="UniPathway" id="UPA00056">
    <property type="reaction ID" value="UER00096"/>
</dbReference>
<dbReference type="SUPFAM" id="SSF56014">
    <property type="entry name" value="Nitrite and sulphite reductase 4Fe-4S domain-like"/>
    <property type="match status" value="1"/>
</dbReference>
<accession>A0A0Q4AZJ0</accession>
<feature type="binding site" evidence="7">
    <location>
        <position position="553"/>
    </location>
    <ligand>
        <name>[4Fe-4S] cluster</name>
        <dbReference type="ChEBI" id="CHEBI:49883"/>
    </ligand>
</feature>
<proteinExistence type="inferred from homology"/>
<comment type="similarity">
    <text evidence="7">Belongs to the IspG family.</text>
</comment>
<dbReference type="NCBIfam" id="TIGR00612">
    <property type="entry name" value="ispG_gcpE"/>
    <property type="match status" value="1"/>
</dbReference>
<feature type="domain" description="IspG TIM-barrel" evidence="8">
    <location>
        <begin position="11"/>
        <end position="275"/>
    </location>
</feature>
<feature type="binding site" evidence="7">
    <location>
        <position position="522"/>
    </location>
    <ligand>
        <name>[4Fe-4S] cluster</name>
        <dbReference type="ChEBI" id="CHEBI:49883"/>
    </ligand>
</feature>
<sequence>MDPFIPCRRPTVEVMVGGVGIGGQNPVRMQSMTTTKGSDVEGSVRQTIELVAAGSELVRITTPTVADATAMREVRRVLKEQGITVPLVADIHFSPPAALEAAQWVDKVRINPGNYCSTRETNSEEEYQAALVDMRDRLAPLIAICRRRGVAIRIGVNHGSLAPRVVARYGAGPEGMVQSALEVVEICRQLEFHSIVISLKSSVPRAMVVANRLLAQRLDERGWNYPLHLGVTEAGEGEDGRVKSAIGIGALLADGIGDTIRVSLTEPAVNEIPVCRYLVETTAKWREEAWREAECRPAGLPSGLASTARSRLRKSTVAILQCSGLAVVDIEDARVDAALLQTLGYVQDGGGQWQARPQSADLVLCAPSTDRSAVPQELRERFLLPESENSYCPMLGAWRAKRIAVEDVLASPAMLSSWLADAQLAILTAQHPGIHRLRAALHHCTASGVTIPIVLEQRALNSEPAAHYPEACGLAYGSLLLDGLAEGVVLRGGGEKLSIALSVLQTCEMRRVKADLVACPGCGRTLFELQATLAKVRAATGHLKHLKIGVMGCIVNGPGEMMDADYGYVGSGPGRVTLYKGQRVVARNVSEGEAIERLVDLIRAEGDWEERG</sequence>
<keyword evidence="11" id="KW-1185">Reference proteome</keyword>
<dbReference type="InterPro" id="IPR045854">
    <property type="entry name" value="NO2/SO3_Rdtase_4Fe4S_sf"/>
</dbReference>
<dbReference type="InterPro" id="IPR058578">
    <property type="entry name" value="IspG_TIM"/>
</dbReference>
<dbReference type="GO" id="GO:0005506">
    <property type="term" value="F:iron ion binding"/>
    <property type="evidence" value="ECO:0007669"/>
    <property type="project" value="InterPro"/>
</dbReference>
<gene>
    <name evidence="7" type="primary">ispG</name>
    <name evidence="10" type="ORF">AL399_01120</name>
</gene>
<dbReference type="PIRSF" id="PIRSF037336">
    <property type="entry name" value="IspG_like"/>
    <property type="match status" value="1"/>
</dbReference>
<comment type="caution">
    <text evidence="10">The sequence shown here is derived from an EMBL/GenBank/DDBJ whole genome shotgun (WGS) entry which is preliminary data.</text>
</comment>
<dbReference type="InterPro" id="IPR004588">
    <property type="entry name" value="IspG_bac-typ"/>
</dbReference>
<evidence type="ECO:0000256" key="3">
    <source>
        <dbReference type="ARBA" id="ARBA00023002"/>
    </source>
</evidence>
<keyword evidence="5 7" id="KW-0411">Iron-sulfur</keyword>
<dbReference type="AlphaFoldDB" id="A0A0Q4AZJ0"/>
<reference evidence="10" key="1">
    <citation type="submission" date="2015-08" db="EMBL/GenBank/DDBJ databases">
        <title>Candidatus Bacteriodes Periocalifornicus.</title>
        <authorList>
            <person name="McLean J.S."/>
            <person name="Kelley S."/>
        </authorList>
    </citation>
    <scope>NUCLEOTIDE SEQUENCE [LARGE SCALE GENOMIC DNA]</scope>
    <source>
        <strain evidence="10">12B</strain>
    </source>
</reference>
<dbReference type="Pfam" id="PF26540">
    <property type="entry name" value="GcpE_C"/>
    <property type="match status" value="1"/>
</dbReference>
<dbReference type="Pfam" id="PF04551">
    <property type="entry name" value="GcpE"/>
    <property type="match status" value="1"/>
</dbReference>
<dbReference type="HAMAP" id="MF_00159">
    <property type="entry name" value="IspG"/>
    <property type="match status" value="1"/>
</dbReference>
<feature type="domain" description="IspG C-terminal" evidence="9">
    <location>
        <begin position="516"/>
        <end position="603"/>
    </location>
</feature>
<evidence type="ECO:0000256" key="5">
    <source>
        <dbReference type="ARBA" id="ARBA00023014"/>
    </source>
</evidence>
<keyword evidence="3 7" id="KW-0560">Oxidoreductase</keyword>
<keyword evidence="4 7" id="KW-0408">Iron</keyword>
<dbReference type="InterPro" id="IPR058579">
    <property type="entry name" value="IspG_C"/>
</dbReference>
<dbReference type="EMBL" id="LIIK01000003">
    <property type="protein sequence ID" value="KQM09566.1"/>
    <property type="molecule type" value="Genomic_DNA"/>
</dbReference>
<dbReference type="PATRIC" id="fig|1702214.3.peg.1697"/>
<feature type="binding site" evidence="7">
    <location>
        <position position="519"/>
    </location>
    <ligand>
        <name>[4Fe-4S] cluster</name>
        <dbReference type="ChEBI" id="CHEBI:49883"/>
    </ligand>
</feature>
<evidence type="ECO:0000313" key="11">
    <source>
        <dbReference type="Proteomes" id="UP000054172"/>
    </source>
</evidence>
<dbReference type="GO" id="GO:0046429">
    <property type="term" value="F:4-hydroxy-3-methylbut-2-en-1-yl diphosphate synthase activity (ferredoxin)"/>
    <property type="evidence" value="ECO:0007669"/>
    <property type="project" value="UniProtKB-UniRule"/>
</dbReference>
<evidence type="ECO:0000256" key="4">
    <source>
        <dbReference type="ARBA" id="ARBA00023004"/>
    </source>
</evidence>
<dbReference type="Proteomes" id="UP000054172">
    <property type="component" value="Unassembled WGS sequence"/>
</dbReference>